<evidence type="ECO:0000313" key="13">
    <source>
        <dbReference type="EMBL" id="MDT0632588.1"/>
    </source>
</evidence>
<dbReference type="SUPFAM" id="SSF54211">
    <property type="entry name" value="Ribosomal protein S5 domain 2-like"/>
    <property type="match status" value="1"/>
</dbReference>
<dbReference type="PROSITE" id="PS00177">
    <property type="entry name" value="TOPOISOMERASE_II"/>
    <property type="match status" value="1"/>
</dbReference>
<evidence type="ECO:0000256" key="5">
    <source>
        <dbReference type="ARBA" id="ARBA00022723"/>
    </source>
</evidence>
<dbReference type="SMART" id="SM00433">
    <property type="entry name" value="TOP2c"/>
    <property type="match status" value="1"/>
</dbReference>
<gene>
    <name evidence="13" type="ORF">RM540_12580</name>
</gene>
<evidence type="ECO:0000256" key="9">
    <source>
        <dbReference type="ARBA" id="ARBA00023029"/>
    </source>
</evidence>
<comment type="caution">
    <text evidence="13">The sequence shown here is derived from an EMBL/GenBank/DDBJ whole genome shotgun (WGS) entry which is preliminary data.</text>
</comment>
<evidence type="ECO:0000256" key="7">
    <source>
        <dbReference type="ARBA" id="ARBA00022840"/>
    </source>
</evidence>
<keyword evidence="5" id="KW-0479">Metal-binding</keyword>
<dbReference type="RefSeq" id="WP_311664617.1">
    <property type="nucleotide sequence ID" value="NZ_JAVRHT010000032.1"/>
</dbReference>
<accession>A0ABU3BTJ2</accession>
<keyword evidence="14" id="KW-1185">Reference proteome</keyword>
<evidence type="ECO:0000313" key="14">
    <source>
        <dbReference type="Proteomes" id="UP001267426"/>
    </source>
</evidence>
<evidence type="ECO:0000256" key="11">
    <source>
        <dbReference type="ARBA" id="ARBA00023235"/>
    </source>
</evidence>
<keyword evidence="6" id="KW-0547">Nucleotide-binding</keyword>
<evidence type="ECO:0000256" key="2">
    <source>
        <dbReference type="ARBA" id="ARBA00001946"/>
    </source>
</evidence>
<dbReference type="NCBIfam" id="NF004189">
    <property type="entry name" value="PRK05644.1"/>
    <property type="match status" value="1"/>
</dbReference>
<sequence>MAEVQNRPVAADTYTGADIQVLEGLEPVRKRPGMYIGGTGKAGLHHLVWEIVDNAVDEATNGYATQIEVVLHRDGRTVSVSDNGRGIPVDKHPTKKVPALQVILTTLHAGGKFDGSSYVTSGGLHGVGSSVVNALSESLVAQVKRDGKLYEQRYARGLPVSKLKTLRQNVRGSGTTITFTPDPEIFETTDLDAETIKGNLEVKTYLNGALRIVFKDEKAGERVEYHHEGGIVEYLDHLVKEAETRRVHPDPFVIRQDELADGLRTEICFVWTEAPREQITSFVNGIPTRDGGTHEQGLKDGVTKAVRNYIETHDLGQRKLELTADDVREGLVAVVNLYHVDPQFQGQTKEKLNNPEVRSAVSGAFRTEFEQYLNAHPSTAEAIVARVIQAAKARQASRAAASSVRRKSAVSHRLNLPGKLADCASTDPSESELFVVEGDSAGGSAKQGRDRTTQAILPLRGKVLNAEQATKAKVLANKELSNIVDALGCGVGEDLDLTKLRYHKLILLMDADADGLHIATLLLTFLYRYLRPLVDGGYVYVAQPPLFRVDALKETHWALDEADRDKIVRRIQKKNPRTTIEVQRFKGLGEMMPQTLNETTLDPAKRRLLRVTIPDDARVATELAISDLMGKDAAPRFRFIMEQAATVEDLDV</sequence>
<dbReference type="InterPro" id="IPR020568">
    <property type="entry name" value="Ribosomal_Su5_D2-typ_SF"/>
</dbReference>
<dbReference type="InterPro" id="IPR001241">
    <property type="entry name" value="Topo_IIA"/>
</dbReference>
<feature type="domain" description="Toprim" evidence="12">
    <location>
        <begin position="431"/>
        <end position="545"/>
    </location>
</feature>
<reference evidence="13 14" key="1">
    <citation type="submission" date="2023-09" db="EMBL/GenBank/DDBJ databases">
        <authorList>
            <person name="Rey-Velasco X."/>
        </authorList>
    </citation>
    <scope>NUCLEOTIDE SEQUENCE [LARGE SCALE GENOMIC DNA]</scope>
    <source>
        <strain evidence="13 14">F394</strain>
    </source>
</reference>
<evidence type="ECO:0000256" key="6">
    <source>
        <dbReference type="ARBA" id="ARBA00022741"/>
    </source>
</evidence>
<name>A0ABU3BTJ2_9BACT</name>
<dbReference type="InterPro" id="IPR013506">
    <property type="entry name" value="Topo_IIA_bsu_dom2"/>
</dbReference>
<dbReference type="InterPro" id="IPR000565">
    <property type="entry name" value="Topo_IIA_B"/>
</dbReference>
<dbReference type="InterPro" id="IPR036890">
    <property type="entry name" value="HATPase_C_sf"/>
</dbReference>
<evidence type="ECO:0000256" key="4">
    <source>
        <dbReference type="ARBA" id="ARBA00012895"/>
    </source>
</evidence>
<dbReference type="PANTHER" id="PTHR45866">
    <property type="entry name" value="DNA GYRASE/TOPOISOMERASE SUBUNIT B"/>
    <property type="match status" value="1"/>
</dbReference>
<comment type="cofactor">
    <cofactor evidence="2">
        <name>Mg(2+)</name>
        <dbReference type="ChEBI" id="CHEBI:18420"/>
    </cofactor>
</comment>
<keyword evidence="11 13" id="KW-0413">Isomerase</keyword>
<dbReference type="Gene3D" id="3.30.565.10">
    <property type="entry name" value="Histidine kinase-like ATPase, C-terminal domain"/>
    <property type="match status" value="1"/>
</dbReference>
<protein>
    <recommendedName>
        <fullName evidence="4">DNA topoisomerase (ATP-hydrolyzing)</fullName>
        <ecNumber evidence="4">5.6.2.2</ecNumber>
    </recommendedName>
</protein>
<dbReference type="Pfam" id="PF01751">
    <property type="entry name" value="Toprim"/>
    <property type="match status" value="1"/>
</dbReference>
<dbReference type="CDD" id="cd00822">
    <property type="entry name" value="TopoII_Trans_DNA_gyrase"/>
    <property type="match status" value="1"/>
</dbReference>
<dbReference type="Gene3D" id="3.30.230.10">
    <property type="match status" value="1"/>
</dbReference>
<keyword evidence="7" id="KW-0067">ATP-binding</keyword>
<dbReference type="InterPro" id="IPR006171">
    <property type="entry name" value="TOPRIM_dom"/>
</dbReference>
<dbReference type="InterPro" id="IPR014721">
    <property type="entry name" value="Ribsml_uS5_D2-typ_fold_subgr"/>
</dbReference>
<dbReference type="InterPro" id="IPR003594">
    <property type="entry name" value="HATPase_dom"/>
</dbReference>
<dbReference type="SMART" id="SM00387">
    <property type="entry name" value="HATPase_c"/>
    <property type="match status" value="1"/>
</dbReference>
<organism evidence="13 14">
    <name type="scientific">Rubrivirga litoralis</name>
    <dbReference type="NCBI Taxonomy" id="3075598"/>
    <lineage>
        <taxon>Bacteria</taxon>
        <taxon>Pseudomonadati</taxon>
        <taxon>Rhodothermota</taxon>
        <taxon>Rhodothermia</taxon>
        <taxon>Rhodothermales</taxon>
        <taxon>Rubricoccaceae</taxon>
        <taxon>Rubrivirga</taxon>
    </lineage>
</organism>
<dbReference type="EC" id="5.6.2.2" evidence="4"/>
<dbReference type="PRINTS" id="PR00418">
    <property type="entry name" value="TPI2FAMILY"/>
</dbReference>
<evidence type="ECO:0000256" key="3">
    <source>
        <dbReference type="ARBA" id="ARBA00010708"/>
    </source>
</evidence>
<dbReference type="InterPro" id="IPR018522">
    <property type="entry name" value="TopoIIA_CS"/>
</dbReference>
<evidence type="ECO:0000256" key="1">
    <source>
        <dbReference type="ARBA" id="ARBA00000185"/>
    </source>
</evidence>
<dbReference type="Pfam" id="PF02518">
    <property type="entry name" value="HATPase_c"/>
    <property type="match status" value="1"/>
</dbReference>
<dbReference type="Pfam" id="PF00204">
    <property type="entry name" value="DNA_gyraseB"/>
    <property type="match status" value="1"/>
</dbReference>
<dbReference type="SUPFAM" id="SSF56719">
    <property type="entry name" value="Type II DNA topoisomerase"/>
    <property type="match status" value="1"/>
</dbReference>
<keyword evidence="10" id="KW-0238">DNA-binding</keyword>
<keyword evidence="9" id="KW-0799">Topoisomerase</keyword>
<dbReference type="Proteomes" id="UP001267426">
    <property type="component" value="Unassembled WGS sequence"/>
</dbReference>
<comment type="similarity">
    <text evidence="3">Belongs to the type II topoisomerase GyrB family.</text>
</comment>
<dbReference type="PROSITE" id="PS50880">
    <property type="entry name" value="TOPRIM"/>
    <property type="match status" value="1"/>
</dbReference>
<dbReference type="InterPro" id="IPR013759">
    <property type="entry name" value="Topo_IIA_B_C"/>
</dbReference>
<comment type="catalytic activity">
    <reaction evidence="1">
        <text>ATP-dependent breakage, passage and rejoining of double-stranded DNA.</text>
        <dbReference type="EC" id="5.6.2.2"/>
    </reaction>
</comment>
<evidence type="ECO:0000256" key="10">
    <source>
        <dbReference type="ARBA" id="ARBA00023125"/>
    </source>
</evidence>
<dbReference type="EMBL" id="JAVRHT010000032">
    <property type="protein sequence ID" value="MDT0632588.1"/>
    <property type="molecule type" value="Genomic_DNA"/>
</dbReference>
<proteinExistence type="inferred from homology"/>
<dbReference type="PANTHER" id="PTHR45866:SF1">
    <property type="entry name" value="DNA GYRASE SUBUNIT B, MITOCHONDRIAL"/>
    <property type="match status" value="1"/>
</dbReference>
<dbReference type="SUPFAM" id="SSF55874">
    <property type="entry name" value="ATPase domain of HSP90 chaperone/DNA topoisomerase II/histidine kinase"/>
    <property type="match status" value="1"/>
</dbReference>
<dbReference type="InterPro" id="IPR013760">
    <property type="entry name" value="Topo_IIA-like_dom_sf"/>
</dbReference>
<dbReference type="Pfam" id="PF00986">
    <property type="entry name" value="DNA_gyraseB_C"/>
    <property type="match status" value="1"/>
</dbReference>
<dbReference type="PRINTS" id="PR01159">
    <property type="entry name" value="DNAGYRASEB"/>
</dbReference>
<dbReference type="GO" id="GO:0003918">
    <property type="term" value="F:DNA topoisomerase type II (double strand cut, ATP-hydrolyzing) activity"/>
    <property type="evidence" value="ECO:0007669"/>
    <property type="project" value="UniProtKB-EC"/>
</dbReference>
<dbReference type="Gene3D" id="3.40.50.670">
    <property type="match status" value="1"/>
</dbReference>
<evidence type="ECO:0000259" key="12">
    <source>
        <dbReference type="PROSITE" id="PS50880"/>
    </source>
</evidence>
<dbReference type="CDD" id="cd16928">
    <property type="entry name" value="HATPase_GyrB-like"/>
    <property type="match status" value="1"/>
</dbReference>
<dbReference type="InterPro" id="IPR002288">
    <property type="entry name" value="DNA_gyrase_B_C"/>
</dbReference>
<keyword evidence="8" id="KW-0460">Magnesium</keyword>
<evidence type="ECO:0000256" key="8">
    <source>
        <dbReference type="ARBA" id="ARBA00022842"/>
    </source>
</evidence>